<reference evidence="2" key="1">
    <citation type="submission" date="2022-09" db="EMBL/GenBank/DDBJ databases">
        <title>Isolation and characterization of 3-chlorobenzoate degrading bacteria from soils in Shizuoka.</title>
        <authorList>
            <person name="Ifat A."/>
            <person name="Ogawa N."/>
            <person name="Kimbara K."/>
            <person name="Moriuchi R."/>
            <person name="Dohra H."/>
            <person name="Shintani M."/>
        </authorList>
    </citation>
    <scope>NUCLEOTIDE SEQUENCE</scope>
    <source>
        <strain evidence="2">19CS4-2</strain>
    </source>
</reference>
<accession>A0AA37I7E8</accession>
<feature type="region of interest" description="Disordered" evidence="1">
    <location>
        <begin position="86"/>
        <end position="112"/>
    </location>
</feature>
<sequence>MAHAIGIDRRAGVLPGRHALDAKLVRHAVHFRSAIHAAHAEPYPESGCTRRGHSRDAAFAPLMRLFQTGRLVARLLSFARGRGMQQSSHVAIGEMTQPGFERARARRRQARR</sequence>
<name>A0AA37I7E8_9BURK</name>
<evidence type="ECO:0000313" key="3">
    <source>
        <dbReference type="Proteomes" id="UP001055111"/>
    </source>
</evidence>
<protein>
    <submittedName>
        <fullName evidence="2">Uncharacterized protein</fullName>
    </submittedName>
</protein>
<organism evidence="2 3">
    <name type="scientific">Caballeronia novacaledonica</name>
    <dbReference type="NCBI Taxonomy" id="1544861"/>
    <lineage>
        <taxon>Bacteria</taxon>
        <taxon>Pseudomonadati</taxon>
        <taxon>Pseudomonadota</taxon>
        <taxon>Betaproteobacteria</taxon>
        <taxon>Burkholderiales</taxon>
        <taxon>Burkholderiaceae</taxon>
        <taxon>Caballeronia</taxon>
    </lineage>
</organism>
<evidence type="ECO:0000256" key="1">
    <source>
        <dbReference type="SAM" id="MobiDB-lite"/>
    </source>
</evidence>
<dbReference type="EMBL" id="BPUS01000002">
    <property type="protein sequence ID" value="GJH24497.1"/>
    <property type="molecule type" value="Genomic_DNA"/>
</dbReference>
<dbReference type="Proteomes" id="UP001055111">
    <property type="component" value="Unassembled WGS sequence"/>
</dbReference>
<dbReference type="AlphaFoldDB" id="A0AA37I7E8"/>
<proteinExistence type="predicted"/>
<comment type="caution">
    <text evidence="2">The sequence shown here is derived from an EMBL/GenBank/DDBJ whole genome shotgun (WGS) entry which is preliminary data.</text>
</comment>
<evidence type="ECO:0000313" key="2">
    <source>
        <dbReference type="EMBL" id="GJH24497.1"/>
    </source>
</evidence>
<gene>
    <name evidence="2" type="ORF">CBA19CS42_08295</name>
</gene>
<dbReference type="RefSeq" id="WP_238210927.1">
    <property type="nucleotide sequence ID" value="NZ_BPUS01000002.1"/>
</dbReference>